<accession>A0ABP7USR5</accession>
<evidence type="ECO:0008006" key="3">
    <source>
        <dbReference type="Google" id="ProtNLM"/>
    </source>
</evidence>
<protein>
    <recommendedName>
        <fullName evidence="3">Lipoprotein</fullName>
    </recommendedName>
</protein>
<organism evidence="1 2">
    <name type="scientific">Flavobacterium chungnamense</name>
    <dbReference type="NCBI Taxonomy" id="706182"/>
    <lineage>
        <taxon>Bacteria</taxon>
        <taxon>Pseudomonadati</taxon>
        <taxon>Bacteroidota</taxon>
        <taxon>Flavobacteriia</taxon>
        <taxon>Flavobacteriales</taxon>
        <taxon>Flavobacteriaceae</taxon>
        <taxon>Flavobacterium</taxon>
    </lineage>
</organism>
<sequence>MKVFTLLVLTIFMAKGCSQEAKNDIANAKIVYTANTRGFYQKITIQNQEISVSRERDSADKGVTSKISDADWKELVGYFEKIELDSLSTYKDPTQKRVYDGAAIAELIINYKEKEYQTKNFDHGYPPVEIEKFVNKLVSLVKEE</sequence>
<reference evidence="2" key="1">
    <citation type="journal article" date="2019" name="Int. J. Syst. Evol. Microbiol.">
        <title>The Global Catalogue of Microorganisms (GCM) 10K type strain sequencing project: providing services to taxonomists for standard genome sequencing and annotation.</title>
        <authorList>
            <consortium name="The Broad Institute Genomics Platform"/>
            <consortium name="The Broad Institute Genome Sequencing Center for Infectious Disease"/>
            <person name="Wu L."/>
            <person name="Ma J."/>
        </authorList>
    </citation>
    <scope>NUCLEOTIDE SEQUENCE [LARGE SCALE GENOMIC DNA]</scope>
    <source>
        <strain evidence="2">JCM 17068</strain>
    </source>
</reference>
<name>A0ABP7USR5_9FLAO</name>
<gene>
    <name evidence="1" type="ORF">GCM10022388_17100</name>
</gene>
<dbReference type="Proteomes" id="UP001500426">
    <property type="component" value="Unassembled WGS sequence"/>
</dbReference>
<keyword evidence="2" id="KW-1185">Reference proteome</keyword>
<comment type="caution">
    <text evidence="1">The sequence shown here is derived from an EMBL/GenBank/DDBJ whole genome shotgun (WGS) entry which is preliminary data.</text>
</comment>
<evidence type="ECO:0000313" key="1">
    <source>
        <dbReference type="EMBL" id="GAA4051547.1"/>
    </source>
</evidence>
<evidence type="ECO:0000313" key="2">
    <source>
        <dbReference type="Proteomes" id="UP001500426"/>
    </source>
</evidence>
<dbReference type="RefSeq" id="WP_344815765.1">
    <property type="nucleotide sequence ID" value="NZ_BAABCS010000016.1"/>
</dbReference>
<dbReference type="EMBL" id="BAABCS010000016">
    <property type="protein sequence ID" value="GAA4051547.1"/>
    <property type="molecule type" value="Genomic_DNA"/>
</dbReference>
<proteinExistence type="predicted"/>